<name>A0A221VW35_9PSEU</name>
<dbReference type="KEGG" id="ahg:AHOG_00395"/>
<dbReference type="OrthoDB" id="3684028at2"/>
<sequence length="310" mass="32203">MKDIWADDEAMGAALRDSVDGPAPAPTVDVEHVMRLGRRRTALRRGLTTLGTAGAAVGIGLGTVLLGGLGGTALAPAGVDENDPARLPPRVQSPVERLPGWEPVDGCPLLDRYGHELPSDLGPLPEVDLPSTGVVEPVLQDALTEQRPAADQTITFTMSEQYSERSESPRLAVNLDLVDPEASGAIYLEALPHHGDPTEAADRAAAGRTTRASSCEVAQRMTLDDGSVVQIYGVMSGGFNAESPSQELDLFHPANYTVSLDADGHLSTDFEASDDDPGMGGLPEDAGTGVVPLTTEELAAVGLTLAAALG</sequence>
<dbReference type="Proteomes" id="UP000204221">
    <property type="component" value="Chromosome"/>
</dbReference>
<proteinExistence type="predicted"/>
<accession>A0A221VW35</accession>
<gene>
    <name evidence="1" type="ORF">AHOG_00395</name>
</gene>
<evidence type="ECO:0000313" key="1">
    <source>
        <dbReference type="EMBL" id="ASO17752.1"/>
    </source>
</evidence>
<dbReference type="AlphaFoldDB" id="A0A221VW35"/>
<evidence type="ECO:0000313" key="2">
    <source>
        <dbReference type="Proteomes" id="UP000204221"/>
    </source>
</evidence>
<protein>
    <submittedName>
        <fullName evidence="1">Uncharacterized protein</fullName>
    </submittedName>
</protein>
<reference evidence="1 2" key="1">
    <citation type="submission" date="2017-07" db="EMBL/GenBank/DDBJ databases">
        <title>Complete genome sequence of Actinoalloteichus hoggarensis DSM 45943, type strain of Actinoalloteichus hoggarensis.</title>
        <authorList>
            <person name="Ruckert C."/>
            <person name="Nouioui I."/>
            <person name="Willmese J."/>
            <person name="van Wezel G."/>
            <person name="Klenk H.-P."/>
            <person name="Kalinowski J."/>
            <person name="Zotchev S.B."/>
        </authorList>
    </citation>
    <scope>NUCLEOTIDE SEQUENCE [LARGE SCALE GENOMIC DNA]</scope>
    <source>
        <strain evidence="1 2">DSM 45943</strain>
    </source>
</reference>
<keyword evidence="2" id="KW-1185">Reference proteome</keyword>
<dbReference type="EMBL" id="CP022521">
    <property type="protein sequence ID" value="ASO17752.1"/>
    <property type="molecule type" value="Genomic_DNA"/>
</dbReference>
<dbReference type="RefSeq" id="WP_157736553.1">
    <property type="nucleotide sequence ID" value="NZ_CP022521.1"/>
</dbReference>
<organism evidence="1 2">
    <name type="scientific">Actinoalloteichus hoggarensis</name>
    <dbReference type="NCBI Taxonomy" id="1470176"/>
    <lineage>
        <taxon>Bacteria</taxon>
        <taxon>Bacillati</taxon>
        <taxon>Actinomycetota</taxon>
        <taxon>Actinomycetes</taxon>
        <taxon>Pseudonocardiales</taxon>
        <taxon>Pseudonocardiaceae</taxon>
        <taxon>Actinoalloteichus</taxon>
    </lineage>
</organism>